<dbReference type="SUPFAM" id="SSF52266">
    <property type="entry name" value="SGNH hydrolase"/>
    <property type="match status" value="1"/>
</dbReference>
<dbReference type="EMBL" id="AP022557">
    <property type="protein sequence ID" value="BBW96233.1"/>
    <property type="molecule type" value="Genomic_DNA"/>
</dbReference>
<dbReference type="PANTHER" id="PTHR30383">
    <property type="entry name" value="THIOESTERASE 1/PROTEASE 1/LYSOPHOSPHOLIPASE L1"/>
    <property type="match status" value="1"/>
</dbReference>
<dbReference type="InterPro" id="IPR013830">
    <property type="entry name" value="SGNH_hydro"/>
</dbReference>
<proteinExistence type="predicted"/>
<dbReference type="AlphaFoldDB" id="A0A679FKA3"/>
<feature type="signal peptide" evidence="1">
    <location>
        <begin position="1"/>
        <end position="24"/>
    </location>
</feature>
<gene>
    <name evidence="3" type="primary">ypmR</name>
    <name evidence="3" type="ORF">GsuE55_10660</name>
</gene>
<evidence type="ECO:0000313" key="4">
    <source>
        <dbReference type="Proteomes" id="UP000501421"/>
    </source>
</evidence>
<dbReference type="RefSeq" id="WP_033843863.1">
    <property type="nucleotide sequence ID" value="NZ_AP022557.1"/>
</dbReference>
<protein>
    <recommendedName>
        <fullName evidence="2">SGNH hydrolase-type esterase domain-containing protein</fullName>
    </recommendedName>
</protein>
<evidence type="ECO:0000313" key="3">
    <source>
        <dbReference type="EMBL" id="BBW96233.1"/>
    </source>
</evidence>
<dbReference type="Pfam" id="PF13472">
    <property type="entry name" value="Lipase_GDSL_2"/>
    <property type="match status" value="1"/>
</dbReference>
<evidence type="ECO:0000256" key="1">
    <source>
        <dbReference type="SAM" id="SignalP"/>
    </source>
</evidence>
<organism evidence="3 4">
    <name type="scientific">Geobacillus subterraneus</name>
    <dbReference type="NCBI Taxonomy" id="129338"/>
    <lineage>
        <taxon>Bacteria</taxon>
        <taxon>Bacillati</taxon>
        <taxon>Bacillota</taxon>
        <taxon>Bacilli</taxon>
        <taxon>Bacillales</taxon>
        <taxon>Anoxybacillaceae</taxon>
        <taxon>Geobacillus</taxon>
    </lineage>
</organism>
<dbReference type="GO" id="GO:0004622">
    <property type="term" value="F:phosphatidylcholine lysophospholipase activity"/>
    <property type="evidence" value="ECO:0007669"/>
    <property type="project" value="TreeGrafter"/>
</dbReference>
<reference evidence="4" key="1">
    <citation type="journal article" date="2020" name="Microbiol. Resour. Announc.">
        <title>Complete Genome Sequence of Geobacillus sp. Strain E55-1, Isolated from Mine Geyser in Japan.</title>
        <authorList>
            <person name="Miyazaki K."/>
            <person name="Hase E."/>
            <person name="Tokito N."/>
        </authorList>
    </citation>
    <scope>NUCLEOTIDE SEQUENCE [LARGE SCALE GENOMIC DNA]</scope>
    <source>
        <strain evidence="4">E55-1</strain>
    </source>
</reference>
<name>A0A679FKA3_9BACL</name>
<dbReference type="CDD" id="cd04506">
    <property type="entry name" value="SGNH_hydrolase_YpmR_like"/>
    <property type="match status" value="1"/>
</dbReference>
<dbReference type="Gene3D" id="3.40.50.1110">
    <property type="entry name" value="SGNH hydrolase"/>
    <property type="match status" value="1"/>
</dbReference>
<keyword evidence="1" id="KW-0732">Signal</keyword>
<accession>A0A679FKA3</accession>
<keyword evidence="4" id="KW-1185">Reference proteome</keyword>
<feature type="domain" description="SGNH hydrolase-type esterase" evidence="2">
    <location>
        <begin position="51"/>
        <end position="239"/>
    </location>
</feature>
<dbReference type="PANTHER" id="PTHR30383:SF27">
    <property type="entry name" value="SPORE GERMINATION LIPASE LIPC"/>
    <property type="match status" value="1"/>
</dbReference>
<dbReference type="InterPro" id="IPR051532">
    <property type="entry name" value="Ester_Hydrolysis_Enzymes"/>
</dbReference>
<dbReference type="PROSITE" id="PS51257">
    <property type="entry name" value="PROKAR_LIPOPROTEIN"/>
    <property type="match status" value="1"/>
</dbReference>
<dbReference type="Proteomes" id="UP000501421">
    <property type="component" value="Chromosome"/>
</dbReference>
<dbReference type="InterPro" id="IPR036514">
    <property type="entry name" value="SGNH_hydro_sf"/>
</dbReference>
<sequence length="266" mass="30143">MKRWGWLMALMVLLAGCVAFPANGSLKRPEEATAKQQREHKPPPKDLYVVAFGDSLTEGVGDQERKGGYVGRLVPLLSAEDGVRTVTVANFGKRGRRVSELAPVIDAHHKELERADLIWLTIGGNDVMNVVRSHFFDLSRERFAKASETFAARLDRLIRSLRTLNPDAVIVLVGLYNPFSSTLPNVPEINDVIAEWNRASQAVLSGYPRTVFVEIQDIFAGRDDLLYRDEFHPNAAGYEQIARRVHQALRERKDWWLDRNNRLEGR</sequence>
<feature type="chain" id="PRO_5025620540" description="SGNH hydrolase-type esterase domain-containing protein" evidence="1">
    <location>
        <begin position="25"/>
        <end position="266"/>
    </location>
</feature>
<evidence type="ECO:0000259" key="2">
    <source>
        <dbReference type="Pfam" id="PF13472"/>
    </source>
</evidence>